<evidence type="ECO:0000256" key="1">
    <source>
        <dbReference type="SAM" id="MobiDB-lite"/>
    </source>
</evidence>
<sequence>PNKSRLLLQSKPSSRASHQRCRVPTDELDAREREWNRLAAHGGSYDAHLRAALVEATGALEVASAAAHAGDEDLAEELLRKALALDVSRGKGGALLRTSPSPGATAAGAVAAPPRAELLRLQLKAARCLGDMPAAAALHAALAEALGAERPKHVEVLAHWLAHLRAGGLESTRAFREVRTLATFWFGESMGLAALCDWSETCGLGPRRL</sequence>
<protein>
    <submittedName>
        <fullName evidence="2">Uncharacterized protein</fullName>
    </submittedName>
</protein>
<dbReference type="AlphaFoldDB" id="A0A813L7D9"/>
<dbReference type="EMBL" id="CAJNNW010033967">
    <property type="protein sequence ID" value="CAE8721106.1"/>
    <property type="molecule type" value="Genomic_DNA"/>
</dbReference>
<feature type="region of interest" description="Disordered" evidence="1">
    <location>
        <begin position="1"/>
        <end position="25"/>
    </location>
</feature>
<feature type="non-terminal residue" evidence="2">
    <location>
        <position position="1"/>
    </location>
</feature>
<evidence type="ECO:0000313" key="2">
    <source>
        <dbReference type="EMBL" id="CAE8721106.1"/>
    </source>
</evidence>
<dbReference type="Proteomes" id="UP000626109">
    <property type="component" value="Unassembled WGS sequence"/>
</dbReference>
<comment type="caution">
    <text evidence="2">The sequence shown here is derived from an EMBL/GenBank/DDBJ whole genome shotgun (WGS) entry which is preliminary data.</text>
</comment>
<name>A0A813L7D9_POLGL</name>
<evidence type="ECO:0000313" key="3">
    <source>
        <dbReference type="Proteomes" id="UP000626109"/>
    </source>
</evidence>
<reference evidence="2" key="1">
    <citation type="submission" date="2021-02" db="EMBL/GenBank/DDBJ databases">
        <authorList>
            <person name="Dougan E. K."/>
            <person name="Rhodes N."/>
            <person name="Thang M."/>
            <person name="Chan C."/>
        </authorList>
    </citation>
    <scope>NUCLEOTIDE SEQUENCE</scope>
</reference>
<gene>
    <name evidence="2" type="ORF">PGLA2088_LOCUS41728</name>
</gene>
<proteinExistence type="predicted"/>
<accession>A0A813L7D9</accession>
<organism evidence="2 3">
    <name type="scientific">Polarella glacialis</name>
    <name type="common">Dinoflagellate</name>
    <dbReference type="NCBI Taxonomy" id="89957"/>
    <lineage>
        <taxon>Eukaryota</taxon>
        <taxon>Sar</taxon>
        <taxon>Alveolata</taxon>
        <taxon>Dinophyceae</taxon>
        <taxon>Suessiales</taxon>
        <taxon>Suessiaceae</taxon>
        <taxon>Polarella</taxon>
    </lineage>
</organism>